<dbReference type="HOGENOM" id="CLU_056577_0_0_1"/>
<name>G8YQH5_PICSO</name>
<reference evidence="2 3" key="1">
    <citation type="journal article" date="2012" name="G3 (Bethesda)">
        <title>Pichia sorbitophila, an interspecies yeast hybrid reveals early steps of genome resolution following polyploidization.</title>
        <authorList>
            <person name="Leh Louis V."/>
            <person name="Despons L."/>
            <person name="Friedrich A."/>
            <person name="Martin T."/>
            <person name="Durrens P."/>
            <person name="Casaregola S."/>
            <person name="Neuveglise C."/>
            <person name="Fairhead C."/>
            <person name="Marck C."/>
            <person name="Cruz J.A."/>
            <person name="Straub M.L."/>
            <person name="Kugler V."/>
            <person name="Sacerdot C."/>
            <person name="Uzunov Z."/>
            <person name="Thierry A."/>
            <person name="Weiss S."/>
            <person name="Bleykasten C."/>
            <person name="De Montigny J."/>
            <person name="Jacques N."/>
            <person name="Jung P."/>
            <person name="Lemaire M."/>
            <person name="Mallet S."/>
            <person name="Morel G."/>
            <person name="Richard G.F."/>
            <person name="Sarkar A."/>
            <person name="Savel G."/>
            <person name="Schacherer J."/>
            <person name="Seret M.L."/>
            <person name="Talla E."/>
            <person name="Samson G."/>
            <person name="Jubin C."/>
            <person name="Poulain J."/>
            <person name="Vacherie B."/>
            <person name="Barbe V."/>
            <person name="Pelletier E."/>
            <person name="Sherman D.J."/>
            <person name="Westhof E."/>
            <person name="Weissenbach J."/>
            <person name="Baret P.V."/>
            <person name="Wincker P."/>
            <person name="Gaillardin C."/>
            <person name="Dujon B."/>
            <person name="Souciet J.L."/>
        </authorList>
    </citation>
    <scope>NUCLEOTIDE SEQUENCE [LARGE SCALE GENOMIC DNA]</scope>
    <source>
        <strain evidence="3">ATCC MYA-4447 / BCRC 22081 / CBS 7064 / NBRC 10061 / NRRL Y-12695</strain>
    </source>
</reference>
<protein>
    <submittedName>
        <fullName evidence="2">Piso0_000945 protein</fullName>
    </submittedName>
</protein>
<evidence type="ECO:0000256" key="1">
    <source>
        <dbReference type="SAM" id="MobiDB-lite"/>
    </source>
</evidence>
<dbReference type="AlphaFoldDB" id="G8YQH5"/>
<evidence type="ECO:0000313" key="3">
    <source>
        <dbReference type="Proteomes" id="UP000005222"/>
    </source>
</evidence>
<dbReference type="OrthoDB" id="4063176at2759"/>
<feature type="compositionally biased region" description="Polar residues" evidence="1">
    <location>
        <begin position="157"/>
        <end position="171"/>
    </location>
</feature>
<evidence type="ECO:0000313" key="2">
    <source>
        <dbReference type="EMBL" id="CCE78910.1"/>
    </source>
</evidence>
<dbReference type="eggNOG" id="ENOG502SE1D">
    <property type="taxonomic scope" value="Eukaryota"/>
</dbReference>
<proteinExistence type="predicted"/>
<dbReference type="Proteomes" id="UP000005222">
    <property type="component" value="Chromosome D"/>
</dbReference>
<feature type="compositionally biased region" description="Basic and acidic residues" evidence="1">
    <location>
        <begin position="181"/>
        <end position="191"/>
    </location>
</feature>
<feature type="region of interest" description="Disordered" evidence="1">
    <location>
        <begin position="122"/>
        <end position="203"/>
    </location>
</feature>
<feature type="compositionally biased region" description="Polar residues" evidence="1">
    <location>
        <begin position="15"/>
        <end position="39"/>
    </location>
</feature>
<accession>G8YQH5</accession>
<dbReference type="InParanoid" id="G8YQH5"/>
<feature type="region of interest" description="Disordered" evidence="1">
    <location>
        <begin position="1"/>
        <end position="44"/>
    </location>
</feature>
<feature type="compositionally biased region" description="Low complexity" evidence="1">
    <location>
        <begin position="122"/>
        <end position="139"/>
    </location>
</feature>
<dbReference type="EMBL" id="FO082056">
    <property type="protein sequence ID" value="CCE78910.1"/>
    <property type="molecule type" value="Genomic_DNA"/>
</dbReference>
<organism evidence="2 3">
    <name type="scientific">Pichia sorbitophila (strain ATCC MYA-4447 / BCRC 22081 / CBS 7064 / NBRC 10061 / NRRL Y-12695)</name>
    <name type="common">Hybrid yeast</name>
    <dbReference type="NCBI Taxonomy" id="559304"/>
    <lineage>
        <taxon>Eukaryota</taxon>
        <taxon>Fungi</taxon>
        <taxon>Dikarya</taxon>
        <taxon>Ascomycota</taxon>
        <taxon>Saccharomycotina</taxon>
        <taxon>Pichiomycetes</taxon>
        <taxon>Debaryomycetaceae</taxon>
        <taxon>Millerozyma</taxon>
    </lineage>
</organism>
<feature type="region of interest" description="Disordered" evidence="1">
    <location>
        <begin position="222"/>
        <end position="242"/>
    </location>
</feature>
<sequence>MDTESTLFRNKMTEDQTFSDNNYNSGVDNTQSNQLSDTTSNRRRSSFATITSPWYRRNSFLSHSMIENEDFSVYELPNYLTDCSSYNIISLRESQGFVFNQDLFASPYQQSKSLATEKKLRSLSYSGTSSKSRSKSQSTPEKHLFSKPNSGRRYSYHSLSPTFMRSSSMSNDESKIVPPPDIEKANSDYKMRTSNNDSDGSTMYMDAFEESDEAIVDEYDESDVEDMEDDTMRSRGSASSSYKVHVTEIIVNDNDKSIFPSDM</sequence>
<gene>
    <name evidence="2" type="primary">Piso0_000945</name>
    <name evidence="2" type="ORF">GNLVRS01_PISO0D07549g</name>
</gene>
<feature type="compositionally biased region" description="Polar residues" evidence="1">
    <location>
        <begin position="192"/>
        <end position="201"/>
    </location>
</feature>
<keyword evidence="3" id="KW-1185">Reference proteome</keyword>
<dbReference type="STRING" id="559304.G8YQH5"/>